<dbReference type="Pfam" id="PF00294">
    <property type="entry name" value="PfkB"/>
    <property type="match status" value="1"/>
</dbReference>
<reference evidence="7 8" key="1">
    <citation type="submission" date="2024-04" db="EMBL/GenBank/DDBJ databases">
        <authorList>
            <person name="Wu Y.S."/>
            <person name="Zhang L."/>
        </authorList>
    </citation>
    <scope>NUCLEOTIDE SEQUENCE [LARGE SCALE GENOMIC DNA]</scope>
    <source>
        <strain evidence="7 8">KG-01</strain>
    </source>
</reference>
<dbReference type="PROSITE" id="PS00584">
    <property type="entry name" value="PFKB_KINASES_2"/>
    <property type="match status" value="1"/>
</dbReference>
<keyword evidence="5" id="KW-0067">ATP-binding</keyword>
<sequence>MLQPTRDFVLIYGDAFVDYIADDVTNTTFTKYLGGTTINVAAGVSRIGAPSAIITVTGDDETSQFVRNELKNEGVNTEYAQIIPEKRVTGVEVHLTEDYDRIFTNYSDETPDIQVDPTHLDDRAFERASVFSFCSNTMFQETALETTRAAVKKAIEKNCLIAMDANIRPLRWESPEKCLQTISEFLPYVNVMKLADEELFFITQTKTIEDGIKALAKYDLKMLMITVGEKGTYVVFNGNVQHVPSIEINCVDTTGAGDAFMSGILRSIHLYGLPKTEKEAYDYVFFSNQLGALTATRAGAITAIPHLHEIDRLIKP</sequence>
<organism evidence="7 8">
    <name type="scientific">Kurthia gibsonii</name>
    <dbReference type="NCBI Taxonomy" id="33946"/>
    <lineage>
        <taxon>Bacteria</taxon>
        <taxon>Bacillati</taxon>
        <taxon>Bacillota</taxon>
        <taxon>Bacilli</taxon>
        <taxon>Bacillales</taxon>
        <taxon>Caryophanaceae</taxon>
        <taxon>Kurthia</taxon>
    </lineage>
</organism>
<dbReference type="GO" id="GO:0016301">
    <property type="term" value="F:kinase activity"/>
    <property type="evidence" value="ECO:0007669"/>
    <property type="project" value="UniProtKB-KW"/>
</dbReference>
<keyword evidence="8" id="KW-1185">Reference proteome</keyword>
<dbReference type="InterPro" id="IPR002173">
    <property type="entry name" value="Carboh/pur_kinase_PfkB_CS"/>
</dbReference>
<accession>A0ABU9LQN7</accession>
<proteinExistence type="inferred from homology"/>
<keyword evidence="4 7" id="KW-0418">Kinase</keyword>
<comment type="caution">
    <text evidence="7">The sequence shown here is derived from an EMBL/GenBank/DDBJ whole genome shotgun (WGS) entry which is preliminary data.</text>
</comment>
<dbReference type="PANTHER" id="PTHR43085">
    <property type="entry name" value="HEXOKINASE FAMILY MEMBER"/>
    <property type="match status" value="1"/>
</dbReference>
<evidence type="ECO:0000256" key="2">
    <source>
        <dbReference type="ARBA" id="ARBA00022679"/>
    </source>
</evidence>
<dbReference type="InterPro" id="IPR011611">
    <property type="entry name" value="PfkB_dom"/>
</dbReference>
<evidence type="ECO:0000313" key="7">
    <source>
        <dbReference type="EMBL" id="MEL5989560.1"/>
    </source>
</evidence>
<feature type="domain" description="Carbohydrate kinase PfkB" evidence="6">
    <location>
        <begin position="8"/>
        <end position="306"/>
    </location>
</feature>
<evidence type="ECO:0000259" key="6">
    <source>
        <dbReference type="Pfam" id="PF00294"/>
    </source>
</evidence>
<protein>
    <submittedName>
        <fullName evidence="7">Carbohydrate kinase</fullName>
        <ecNumber evidence="7">2.7.1.-</ecNumber>
    </submittedName>
</protein>
<evidence type="ECO:0000313" key="8">
    <source>
        <dbReference type="Proteomes" id="UP001398420"/>
    </source>
</evidence>
<name>A0ABU9LQN7_9BACL</name>
<dbReference type="Gene3D" id="3.40.1190.20">
    <property type="match status" value="1"/>
</dbReference>
<dbReference type="PANTHER" id="PTHR43085:SF1">
    <property type="entry name" value="PSEUDOURIDINE KINASE-RELATED"/>
    <property type="match status" value="1"/>
</dbReference>
<evidence type="ECO:0000256" key="5">
    <source>
        <dbReference type="ARBA" id="ARBA00022840"/>
    </source>
</evidence>
<gene>
    <name evidence="7" type="ORF">AAF454_14220</name>
</gene>
<evidence type="ECO:0000256" key="1">
    <source>
        <dbReference type="ARBA" id="ARBA00010688"/>
    </source>
</evidence>
<keyword evidence="3" id="KW-0547">Nucleotide-binding</keyword>
<dbReference type="InterPro" id="IPR029056">
    <property type="entry name" value="Ribokinase-like"/>
</dbReference>
<dbReference type="EC" id="2.7.1.-" evidence="7"/>
<evidence type="ECO:0000256" key="4">
    <source>
        <dbReference type="ARBA" id="ARBA00022777"/>
    </source>
</evidence>
<dbReference type="RefSeq" id="WP_087680987.1">
    <property type="nucleotide sequence ID" value="NZ_JBBCRB010000004.1"/>
</dbReference>
<evidence type="ECO:0000256" key="3">
    <source>
        <dbReference type="ARBA" id="ARBA00022741"/>
    </source>
</evidence>
<dbReference type="Proteomes" id="UP001398420">
    <property type="component" value="Unassembled WGS sequence"/>
</dbReference>
<dbReference type="SUPFAM" id="SSF53613">
    <property type="entry name" value="Ribokinase-like"/>
    <property type="match status" value="1"/>
</dbReference>
<comment type="similarity">
    <text evidence="1">Belongs to the carbohydrate kinase PfkB family.</text>
</comment>
<dbReference type="InterPro" id="IPR050306">
    <property type="entry name" value="PfkB_Carbo_kinase"/>
</dbReference>
<keyword evidence="2 7" id="KW-0808">Transferase</keyword>
<dbReference type="EMBL" id="JBCEWA010000015">
    <property type="protein sequence ID" value="MEL5989560.1"/>
    <property type="molecule type" value="Genomic_DNA"/>
</dbReference>
<dbReference type="CDD" id="cd01167">
    <property type="entry name" value="bac_FRK"/>
    <property type="match status" value="1"/>
</dbReference>